<gene>
    <name evidence="1" type="ORF">SAMN04487972_106144</name>
</gene>
<evidence type="ECO:0000313" key="1">
    <source>
        <dbReference type="EMBL" id="SFA49152.1"/>
    </source>
</evidence>
<accession>A0A1I0TBJ6</accession>
<evidence type="ECO:0000313" key="2">
    <source>
        <dbReference type="Proteomes" id="UP000182312"/>
    </source>
</evidence>
<dbReference type="Proteomes" id="UP000182312">
    <property type="component" value="Unassembled WGS sequence"/>
</dbReference>
<organism evidence="1 2">
    <name type="scientific">Paracoccus halophilus</name>
    <dbReference type="NCBI Taxonomy" id="376733"/>
    <lineage>
        <taxon>Bacteria</taxon>
        <taxon>Pseudomonadati</taxon>
        <taxon>Pseudomonadota</taxon>
        <taxon>Alphaproteobacteria</taxon>
        <taxon>Rhodobacterales</taxon>
        <taxon>Paracoccaceae</taxon>
        <taxon>Paracoccus</taxon>
    </lineage>
</organism>
<dbReference type="RefSeq" id="WP_231564700.1">
    <property type="nucleotide sequence ID" value="NZ_FOJO01000006.1"/>
</dbReference>
<dbReference type="EMBL" id="FOJO01000006">
    <property type="protein sequence ID" value="SFA49152.1"/>
    <property type="molecule type" value="Genomic_DNA"/>
</dbReference>
<name>A0A1I0TBJ6_9RHOB</name>
<dbReference type="AlphaFoldDB" id="A0A1I0TBJ6"/>
<protein>
    <submittedName>
        <fullName evidence="1">Uncharacterized protein</fullName>
    </submittedName>
</protein>
<proteinExistence type="predicted"/>
<sequence length="138" mass="15583">MTTQLNRQDLKAACLEMLDQVAIEHPAGHQGKLAARYVLRSQAGDRIELMFEKGEKVSANLWIERRYAEALASEGIICREYPAASLFAKKGAEGKKTYGRHSALKPMRSLANSDLLRFTIERVSQLQSILDHLRTERV</sequence>
<reference evidence="1 2" key="1">
    <citation type="submission" date="2016-10" db="EMBL/GenBank/DDBJ databases">
        <authorList>
            <person name="de Groot N.N."/>
        </authorList>
    </citation>
    <scope>NUCLEOTIDE SEQUENCE [LARGE SCALE GENOMIC DNA]</scope>
    <source>
        <strain evidence="1 2">CGMCC 1.6117</strain>
    </source>
</reference>